<evidence type="ECO:0000256" key="2">
    <source>
        <dbReference type="ARBA" id="ARBA00010075"/>
    </source>
</evidence>
<accession>A0A5C8JKX1</accession>
<proteinExistence type="inferred from homology"/>
<evidence type="ECO:0000259" key="7">
    <source>
        <dbReference type="Pfam" id="PF05598"/>
    </source>
</evidence>
<keyword evidence="4" id="KW-0238">DNA-binding</keyword>
<keyword evidence="9" id="KW-1185">Reference proteome</keyword>
<dbReference type="NCBIfam" id="NF033581">
    <property type="entry name" value="transpos_IS5_4"/>
    <property type="match status" value="1"/>
</dbReference>
<gene>
    <name evidence="8" type="ORF">FVR03_14880</name>
</gene>
<dbReference type="AlphaFoldDB" id="A0A5C8JKX1"/>
<keyword evidence="5" id="KW-0233">DNA recombination</keyword>
<dbReference type="InterPro" id="IPR008490">
    <property type="entry name" value="Transposase_InsH_N"/>
</dbReference>
<comment type="function">
    <text evidence="1">Involved in the transposition of the insertion sequence IS5.</text>
</comment>
<dbReference type="InterPro" id="IPR047959">
    <property type="entry name" value="Transpos_IS5"/>
</dbReference>
<dbReference type="GO" id="GO:0006313">
    <property type="term" value="P:DNA transposition"/>
    <property type="evidence" value="ECO:0007669"/>
    <property type="project" value="InterPro"/>
</dbReference>
<dbReference type="PANTHER" id="PTHR35604:SF2">
    <property type="entry name" value="TRANSPOSASE INSH FOR INSERTION SEQUENCE ELEMENT IS5A-RELATED"/>
    <property type="match status" value="1"/>
</dbReference>
<dbReference type="InterPro" id="IPR002559">
    <property type="entry name" value="Transposase_11"/>
</dbReference>
<comment type="caution">
    <text evidence="8">The sequence shown here is derived from an EMBL/GenBank/DDBJ whole genome shotgun (WGS) entry which is preliminary data.</text>
</comment>
<dbReference type="OrthoDB" id="1454687at2"/>
<dbReference type="PANTHER" id="PTHR35604">
    <property type="entry name" value="TRANSPOSASE INSH FOR INSERTION SEQUENCE ELEMENT IS5A-RELATED"/>
    <property type="match status" value="1"/>
</dbReference>
<dbReference type="EMBL" id="VRTY01000057">
    <property type="protein sequence ID" value="TXK37686.1"/>
    <property type="molecule type" value="Genomic_DNA"/>
</dbReference>
<dbReference type="GO" id="GO:0004803">
    <property type="term" value="F:transposase activity"/>
    <property type="evidence" value="ECO:0007669"/>
    <property type="project" value="InterPro"/>
</dbReference>
<organism evidence="8 9">
    <name type="scientific">Pontibacter qinzhouensis</name>
    <dbReference type="NCBI Taxonomy" id="2603253"/>
    <lineage>
        <taxon>Bacteria</taxon>
        <taxon>Pseudomonadati</taxon>
        <taxon>Bacteroidota</taxon>
        <taxon>Cytophagia</taxon>
        <taxon>Cytophagales</taxon>
        <taxon>Hymenobacteraceae</taxon>
        <taxon>Pontibacter</taxon>
    </lineage>
</organism>
<evidence type="ECO:0000256" key="5">
    <source>
        <dbReference type="ARBA" id="ARBA00023172"/>
    </source>
</evidence>
<evidence type="ECO:0000256" key="1">
    <source>
        <dbReference type="ARBA" id="ARBA00003544"/>
    </source>
</evidence>
<evidence type="ECO:0000259" key="6">
    <source>
        <dbReference type="Pfam" id="PF01609"/>
    </source>
</evidence>
<evidence type="ECO:0000313" key="8">
    <source>
        <dbReference type="EMBL" id="TXK37686.1"/>
    </source>
</evidence>
<dbReference type="Proteomes" id="UP000321926">
    <property type="component" value="Unassembled WGS sequence"/>
</dbReference>
<protein>
    <submittedName>
        <fullName evidence="8">IS5 family transposase</fullName>
    </submittedName>
</protein>
<feature type="domain" description="Transposase IS4-like" evidence="6">
    <location>
        <begin position="151"/>
        <end position="342"/>
    </location>
</feature>
<reference evidence="8 9" key="1">
    <citation type="submission" date="2019-08" db="EMBL/GenBank/DDBJ databases">
        <authorList>
            <person name="Shi S."/>
        </authorList>
    </citation>
    <scope>NUCLEOTIDE SEQUENCE [LARGE SCALE GENOMIC DNA]</scope>
    <source>
        <strain evidence="8 9">GY10130</strain>
    </source>
</reference>
<comment type="similarity">
    <text evidence="2">Belongs to the transposase 11 family.</text>
</comment>
<dbReference type="GO" id="GO:0003677">
    <property type="term" value="F:DNA binding"/>
    <property type="evidence" value="ECO:0007669"/>
    <property type="project" value="UniProtKB-KW"/>
</dbReference>
<evidence type="ECO:0000313" key="9">
    <source>
        <dbReference type="Proteomes" id="UP000321926"/>
    </source>
</evidence>
<name>A0A5C8JKX1_9BACT</name>
<evidence type="ECO:0000256" key="4">
    <source>
        <dbReference type="ARBA" id="ARBA00023125"/>
    </source>
</evidence>
<dbReference type="Pfam" id="PF01609">
    <property type="entry name" value="DDE_Tnp_1"/>
    <property type="match status" value="1"/>
</dbReference>
<evidence type="ECO:0000256" key="3">
    <source>
        <dbReference type="ARBA" id="ARBA00022578"/>
    </source>
</evidence>
<keyword evidence="3" id="KW-0815">Transposition</keyword>
<feature type="domain" description="Transposase InsH N-terminal" evidence="7">
    <location>
        <begin position="25"/>
        <end position="123"/>
    </location>
</feature>
<dbReference type="RefSeq" id="WP_147922552.1">
    <property type="nucleotide sequence ID" value="NZ_VRTY01000057.1"/>
</dbReference>
<dbReference type="Pfam" id="PF05598">
    <property type="entry name" value="DUF772"/>
    <property type="match status" value="1"/>
</dbReference>
<sequence>MSKLSKTTFKRHKSLGLFDEHLRLSKLSKLGDPLEKLSTGIDFEFFRDLLEERLYVEPKGKGGRRPYDYVLLFKILILQRYYNLSDEQTEYQICDRLSFMRFLGLTLADEVPDSRTVWLFRERLTDLGLVEELFALFLARLEELRLVVHEGKIVDASFVEVPRQRNSKEDNEKIKSGLMPAGWEQQPKMLRQKDVDARWTMKRLQAYDGYKNHTKCDAASKLLTGYAVTDASVHDSNELLDLLTGKDKDQPLYADSAYVGKDLHEKLVHDKEVAVQVCEKGYRNKPLTQEQKESNKAKSQVRARVEHVYGFMENSMQGAFIRSIGMVRAKAMIGLMNLTYNLFRKVQLSPQWISAS</sequence>